<dbReference type="AlphaFoldDB" id="A0A930VW26"/>
<dbReference type="EMBL" id="JABZGW010000003">
    <property type="protein sequence ID" value="MBF4807130.1"/>
    <property type="molecule type" value="Genomic_DNA"/>
</dbReference>
<dbReference type="Proteomes" id="UP000698335">
    <property type="component" value="Unassembled WGS sequence"/>
</dbReference>
<evidence type="ECO:0000313" key="1">
    <source>
        <dbReference type="EMBL" id="MBF4807130.1"/>
    </source>
</evidence>
<proteinExistence type="predicted"/>
<name>A0A930VW26_9ACTN</name>
<gene>
    <name evidence="1" type="ORF">HXK26_00280</name>
</gene>
<reference evidence="1" key="1">
    <citation type="submission" date="2020-04" db="EMBL/GenBank/DDBJ databases">
        <title>Deep metagenomics examines the oral microbiome during advanced dental caries in children, revealing novel taxa and co-occurrences with host molecules.</title>
        <authorList>
            <person name="Baker J.L."/>
            <person name="Morton J.T."/>
            <person name="Dinis M."/>
            <person name="Alvarez R."/>
            <person name="Tran N.C."/>
            <person name="Knight R."/>
            <person name="Edlund A."/>
        </authorList>
    </citation>
    <scope>NUCLEOTIDE SEQUENCE</scope>
    <source>
        <strain evidence="1">JCVI_38_bin.5</strain>
    </source>
</reference>
<evidence type="ECO:0000313" key="2">
    <source>
        <dbReference type="Proteomes" id="UP000698335"/>
    </source>
</evidence>
<accession>A0A930VW26</accession>
<protein>
    <submittedName>
        <fullName evidence="1">Uncharacterized protein</fullName>
    </submittedName>
</protein>
<sequence length="103" mass="11787">MNHKTAKQPGEKLTQLISKRPDLPIYKMGKSYYGETDDCFVLELTGACIGEWWEHETMVFDDRDDVVDLLMSDGDMSEREAEATVDSLPHGECIWLLMDYAPL</sequence>
<organism evidence="1 2">
    <name type="scientific">Lancefieldella rimae</name>
    <dbReference type="NCBI Taxonomy" id="1383"/>
    <lineage>
        <taxon>Bacteria</taxon>
        <taxon>Bacillati</taxon>
        <taxon>Actinomycetota</taxon>
        <taxon>Coriobacteriia</taxon>
        <taxon>Coriobacteriales</taxon>
        <taxon>Atopobiaceae</taxon>
        <taxon>Lancefieldella</taxon>
    </lineage>
</organism>
<comment type="caution">
    <text evidence="1">The sequence shown here is derived from an EMBL/GenBank/DDBJ whole genome shotgun (WGS) entry which is preliminary data.</text>
</comment>